<dbReference type="FunFam" id="3.40.50.300:FF:001137">
    <property type="entry name" value="DEAD/DEAH box helicase"/>
    <property type="match status" value="1"/>
</dbReference>
<dbReference type="InterPro" id="IPR018973">
    <property type="entry name" value="MZB"/>
</dbReference>
<dbReference type="InterPro" id="IPR022307">
    <property type="entry name" value="Helicase_put_actinobac"/>
</dbReference>
<dbReference type="PANTHER" id="PTHR47957:SF3">
    <property type="entry name" value="ATP-DEPENDENT HELICASE HRQ1"/>
    <property type="match status" value="1"/>
</dbReference>
<feature type="domain" description="Helicase C-terminal" evidence="4">
    <location>
        <begin position="196"/>
        <end position="348"/>
    </location>
</feature>
<dbReference type="SMART" id="SM00487">
    <property type="entry name" value="DEXDc"/>
    <property type="match status" value="1"/>
</dbReference>
<dbReference type="GO" id="GO:0003676">
    <property type="term" value="F:nucleic acid binding"/>
    <property type="evidence" value="ECO:0007669"/>
    <property type="project" value="InterPro"/>
</dbReference>
<organism evidence="5 6">
    <name type="scientific">Sphaerisporangium siamense</name>
    <dbReference type="NCBI Taxonomy" id="795645"/>
    <lineage>
        <taxon>Bacteria</taxon>
        <taxon>Bacillati</taxon>
        <taxon>Actinomycetota</taxon>
        <taxon>Actinomycetes</taxon>
        <taxon>Streptosporangiales</taxon>
        <taxon>Streptosporangiaceae</taxon>
        <taxon>Sphaerisporangium</taxon>
    </lineage>
</organism>
<dbReference type="SMART" id="SM00490">
    <property type="entry name" value="HELICc"/>
    <property type="match status" value="1"/>
</dbReference>
<evidence type="ECO:0000256" key="2">
    <source>
        <dbReference type="ARBA" id="ARBA00022840"/>
    </source>
</evidence>
<dbReference type="SUPFAM" id="SSF52540">
    <property type="entry name" value="P-loop containing nucleoside triphosphate hydrolases"/>
    <property type="match status" value="1"/>
</dbReference>
<proteinExistence type="predicted"/>
<dbReference type="InterPro" id="IPR027417">
    <property type="entry name" value="P-loop_NTPase"/>
</dbReference>
<dbReference type="NCBIfam" id="TIGR03817">
    <property type="entry name" value="DECH_helic"/>
    <property type="match status" value="1"/>
</dbReference>
<keyword evidence="5" id="KW-0347">Helicase</keyword>
<evidence type="ECO:0000313" key="5">
    <source>
        <dbReference type="EMBL" id="MBB4699060.1"/>
    </source>
</evidence>
<comment type="caution">
    <text evidence="5">The sequence shown here is derived from an EMBL/GenBank/DDBJ whole genome shotgun (WGS) entry which is preliminary data.</text>
</comment>
<dbReference type="Proteomes" id="UP000542210">
    <property type="component" value="Unassembled WGS sequence"/>
</dbReference>
<keyword evidence="5" id="KW-0378">Hydrolase</keyword>
<dbReference type="InterPro" id="IPR011545">
    <property type="entry name" value="DEAD/DEAH_box_helicase_dom"/>
</dbReference>
<keyword evidence="2" id="KW-0067">ATP-binding</keyword>
<accession>A0A7W7D2E8</accession>
<dbReference type="PROSITE" id="PS51194">
    <property type="entry name" value="HELICASE_CTER"/>
    <property type="match status" value="1"/>
</dbReference>
<dbReference type="InterPro" id="IPR055227">
    <property type="entry name" value="HRQ1_WHD"/>
</dbReference>
<gene>
    <name evidence="5" type="ORF">BJ982_000604</name>
</gene>
<keyword evidence="1" id="KW-0547">Nucleotide-binding</keyword>
<dbReference type="GO" id="GO:0036297">
    <property type="term" value="P:interstrand cross-link repair"/>
    <property type="evidence" value="ECO:0007669"/>
    <property type="project" value="TreeGrafter"/>
</dbReference>
<feature type="domain" description="Helicase ATP-binding" evidence="3">
    <location>
        <begin position="1"/>
        <end position="155"/>
    </location>
</feature>
<evidence type="ECO:0000256" key="1">
    <source>
        <dbReference type="ARBA" id="ARBA00022741"/>
    </source>
</evidence>
<evidence type="ECO:0000313" key="6">
    <source>
        <dbReference type="Proteomes" id="UP000542210"/>
    </source>
</evidence>
<dbReference type="Pfam" id="PF09369">
    <property type="entry name" value="MZB"/>
    <property type="match status" value="1"/>
</dbReference>
<reference evidence="5 6" key="1">
    <citation type="submission" date="2020-08" db="EMBL/GenBank/DDBJ databases">
        <title>Sequencing the genomes of 1000 actinobacteria strains.</title>
        <authorList>
            <person name="Klenk H.-P."/>
        </authorList>
    </citation>
    <scope>NUCLEOTIDE SEQUENCE [LARGE SCALE GENOMIC DNA]</scope>
    <source>
        <strain evidence="5 6">DSM 45784</strain>
    </source>
</reference>
<dbReference type="PANTHER" id="PTHR47957">
    <property type="entry name" value="ATP-DEPENDENT HELICASE HRQ1"/>
    <property type="match status" value="1"/>
</dbReference>
<evidence type="ECO:0000259" key="3">
    <source>
        <dbReference type="PROSITE" id="PS51192"/>
    </source>
</evidence>
<protein>
    <submittedName>
        <fullName evidence="5">DEAD/DEAH box helicase domain-containing protein</fullName>
    </submittedName>
</protein>
<sequence>MAYLVPAVSEILSGGTVLYLTPTKALAADQLRSLADLGLDEVRAATYDGDTPPDERQWVRRHANYVLTNPDMLHRSMLPRHSAWTSFWRRLKMIVVDECHGYRGVFGSHVAQILRRLRRICGKYGSRPVFMLVSATVSDPAVAAMRLTGLEMDEVTTDASPRGSTTFALWEPPLTDLRGEGGAPVRRTVTAETADLLSDLVIDDVRTLAFVRSRRGAETVSLIARGNLEEISPELPAKVAAYRAGYLAEDRRTLEKALRSGAITGLATTNALELGIDVSGLDAVLIAGWPGTRASLWQQAGRAGRDGQDALAVLIARDDPLDTYLVHHPEALFGRPVEAIVLDPDNPYVLGPHLCAAAAEIPLSEADLPTFGPSAAEVLDDLVARGLLRRRAQGWFWTRRDRAADLADIRGSGGPPVHVVEASTGRLLGTVDEPSAHTAVHTGAVYLHQGGTYVVEQLDLDASVALVSSASPDYSTFARDVTDITVLESVRSHPLGPGELHFGTVEVTRQVVSFLKRRLQTGEVLGEEPLDLPPRTLRTRAVWWTLPEEVVAPLRAAGLDVAGAAHAAEHASIGLLPLFATCDRWDIGGVSTELHLDTGLLTVFVYDGHEGGAGFAERGYARARDWLTATREAIASCECDRGCPSCIQSPKCGNANDPLNKPGAQTLLNLLLTP</sequence>
<evidence type="ECO:0000259" key="4">
    <source>
        <dbReference type="PROSITE" id="PS51194"/>
    </source>
</evidence>
<dbReference type="Pfam" id="PF00271">
    <property type="entry name" value="Helicase_C"/>
    <property type="match status" value="1"/>
</dbReference>
<dbReference type="GO" id="GO:0043138">
    <property type="term" value="F:3'-5' DNA helicase activity"/>
    <property type="evidence" value="ECO:0007669"/>
    <property type="project" value="TreeGrafter"/>
</dbReference>
<dbReference type="AlphaFoldDB" id="A0A7W7D2E8"/>
<dbReference type="Pfam" id="PF00270">
    <property type="entry name" value="DEAD"/>
    <property type="match status" value="1"/>
</dbReference>
<dbReference type="InterPro" id="IPR014001">
    <property type="entry name" value="Helicase_ATP-bd"/>
</dbReference>
<dbReference type="GO" id="GO:0005524">
    <property type="term" value="F:ATP binding"/>
    <property type="evidence" value="ECO:0007669"/>
    <property type="project" value="UniProtKB-KW"/>
</dbReference>
<name>A0A7W7D2E8_9ACTN</name>
<dbReference type="Gene3D" id="3.40.50.300">
    <property type="entry name" value="P-loop containing nucleotide triphosphate hydrolases"/>
    <property type="match status" value="2"/>
</dbReference>
<dbReference type="InterPro" id="IPR001650">
    <property type="entry name" value="Helicase_C-like"/>
</dbReference>
<dbReference type="CDD" id="cd18797">
    <property type="entry name" value="SF2_C_Hrq"/>
    <property type="match status" value="1"/>
</dbReference>
<dbReference type="Pfam" id="PF22982">
    <property type="entry name" value="WHD_HRQ1"/>
    <property type="match status" value="1"/>
</dbReference>
<dbReference type="EMBL" id="JACHND010000001">
    <property type="protein sequence ID" value="MBB4699060.1"/>
    <property type="molecule type" value="Genomic_DNA"/>
</dbReference>
<dbReference type="PROSITE" id="PS51192">
    <property type="entry name" value="HELICASE_ATP_BIND_1"/>
    <property type="match status" value="1"/>
</dbReference>
<dbReference type="GO" id="GO:0006289">
    <property type="term" value="P:nucleotide-excision repair"/>
    <property type="evidence" value="ECO:0007669"/>
    <property type="project" value="TreeGrafter"/>
</dbReference>
<keyword evidence="6" id="KW-1185">Reference proteome</keyword>